<reference evidence="1 2" key="1">
    <citation type="submission" date="2016-11" db="EMBL/GenBank/DDBJ databases">
        <authorList>
            <person name="Jaros S."/>
            <person name="Januszkiewicz K."/>
            <person name="Wedrychowicz H."/>
        </authorList>
    </citation>
    <scope>NUCLEOTIDE SEQUENCE [LARGE SCALE GENOMIC DNA]</scope>
    <source>
        <strain evidence="1 2">DSM 21864</strain>
    </source>
</reference>
<dbReference type="OrthoDB" id="305697at2"/>
<dbReference type="Proteomes" id="UP000184080">
    <property type="component" value="Unassembled WGS sequence"/>
</dbReference>
<keyword evidence="2" id="KW-1185">Reference proteome</keyword>
<proteinExistence type="predicted"/>
<dbReference type="InterPro" id="IPR019892">
    <property type="entry name" value="Cyclo_dehy_ocin"/>
</dbReference>
<dbReference type="AlphaFoldDB" id="A0A1M6HBY0"/>
<organism evidence="1 2">
    <name type="scientific">Clostridium amylolyticum</name>
    <dbReference type="NCBI Taxonomy" id="1121298"/>
    <lineage>
        <taxon>Bacteria</taxon>
        <taxon>Bacillati</taxon>
        <taxon>Bacillota</taxon>
        <taxon>Clostridia</taxon>
        <taxon>Eubacteriales</taxon>
        <taxon>Clostridiaceae</taxon>
        <taxon>Clostridium</taxon>
    </lineage>
</organism>
<accession>A0A1M6HBY0</accession>
<dbReference type="SUPFAM" id="SSF69572">
    <property type="entry name" value="Activating enzymes of the ubiquitin-like proteins"/>
    <property type="match status" value="1"/>
</dbReference>
<dbReference type="RefSeq" id="WP_073006908.1">
    <property type="nucleotide sequence ID" value="NZ_FQZO01000003.1"/>
</dbReference>
<dbReference type="Gene3D" id="3.40.50.720">
    <property type="entry name" value="NAD(P)-binding Rossmann-like Domain"/>
    <property type="match status" value="1"/>
</dbReference>
<evidence type="ECO:0000313" key="1">
    <source>
        <dbReference type="EMBL" id="SHJ19710.1"/>
    </source>
</evidence>
<evidence type="ECO:0000313" key="2">
    <source>
        <dbReference type="Proteomes" id="UP000184080"/>
    </source>
</evidence>
<sequence>MSTGYVLNDGVRVFKASDLEVRLRTGIWNYEEAVINLQDQSPEVSTAVLDIIDKMQQGIGINEESLNKYSLNKKDKEGIMELLNGLSYGEFIVDSNNSHIEKFLNSILLGSNYNIPQDVELKQCNKVLFISDNDSIKKYSMNLCEEMNFNIDILSDETLKYLNKVDLTTKTDALKVEKLYEEFNEILGQYDVFVVVMKYLNVTTMRNLNTLLVKWNKPSVISFLDGPFINLLVTNGSKTGCFQCFEQRALARIEDTHSYHTFVNSASYHINNDNKGYYPILNILTNMAIMEAYQYTFVGTSKLSGRILGVYLPTLEIQVQSLLRVPYCSECGTVAKGKFEEINISSRRVLDEILSKKGR</sequence>
<dbReference type="GO" id="GO:0008641">
    <property type="term" value="F:ubiquitin-like modifier activating enzyme activity"/>
    <property type="evidence" value="ECO:0007669"/>
    <property type="project" value="InterPro"/>
</dbReference>
<protein>
    <submittedName>
        <fullName evidence="1">Bacteriocin biosynthesis cyclodehydratase domain-containing protein</fullName>
    </submittedName>
</protein>
<dbReference type="STRING" id="1121298.SAMN05444401_2464"/>
<dbReference type="InterPro" id="IPR035985">
    <property type="entry name" value="Ubiquitin-activating_enz"/>
</dbReference>
<name>A0A1M6HBY0_9CLOT</name>
<dbReference type="NCBIfam" id="TIGR03603">
    <property type="entry name" value="cyclo_dehy_ocin"/>
    <property type="match status" value="1"/>
</dbReference>
<dbReference type="EMBL" id="FQZO01000003">
    <property type="protein sequence ID" value="SHJ19710.1"/>
    <property type="molecule type" value="Genomic_DNA"/>
</dbReference>
<gene>
    <name evidence="1" type="ORF">SAMN05444401_2464</name>
</gene>